<dbReference type="EMBL" id="AP022593">
    <property type="protein sequence ID" value="BBY51189.1"/>
    <property type="molecule type" value="Genomic_DNA"/>
</dbReference>
<feature type="region of interest" description="Disordered" evidence="1">
    <location>
        <begin position="223"/>
        <end position="247"/>
    </location>
</feature>
<dbReference type="KEGG" id="marz:MARA_46570"/>
<evidence type="ECO:0000313" key="3">
    <source>
        <dbReference type="Proteomes" id="UP000467428"/>
    </source>
</evidence>
<gene>
    <name evidence="2" type="ORF">MARA_46570</name>
</gene>
<dbReference type="AlphaFoldDB" id="A0A7I7S4I4"/>
<sequence>MDDSAWDGVVAELRVTWGGEPGVNLVEGPAVPLRAYVESTLLAGFTGSIEDVYAGFQGAVLPNEPSSPSISAWDRWPNLNTRQQAPLLGSYKSHILRVAENGEDTTALVCGYDYAVAERTPEGDAISVSQSAADRGLAFPGIGVIRVNMKAPTDRGAAASTPQEGPRPAPASNVFGEWKITGFLNSFAVALPGFADEWPTYDADMAECVQKAPDDEARRTFLITGRHPRSDFPTQPASPGWPAEIDS</sequence>
<evidence type="ECO:0000313" key="2">
    <source>
        <dbReference type="EMBL" id="BBY51189.1"/>
    </source>
</evidence>
<keyword evidence="3" id="KW-1185">Reference proteome</keyword>
<proteinExistence type="predicted"/>
<dbReference type="Proteomes" id="UP000467428">
    <property type="component" value="Chromosome"/>
</dbReference>
<name>A0A7I7S4I4_9MYCO</name>
<reference evidence="2 3" key="1">
    <citation type="journal article" date="2019" name="Emerg. Microbes Infect.">
        <title>Comprehensive subspecies identification of 175 nontuberculous mycobacteria species based on 7547 genomic profiles.</title>
        <authorList>
            <person name="Matsumoto Y."/>
            <person name="Kinjo T."/>
            <person name="Motooka D."/>
            <person name="Nabeya D."/>
            <person name="Jung N."/>
            <person name="Uechi K."/>
            <person name="Horii T."/>
            <person name="Iida T."/>
            <person name="Fujita J."/>
            <person name="Nakamura S."/>
        </authorList>
    </citation>
    <scope>NUCLEOTIDE SEQUENCE [LARGE SCALE GENOMIC DNA]</scope>
    <source>
        <strain evidence="2 3">JCM 18538</strain>
    </source>
</reference>
<geneLocation type="plasmid" evidence="3">
    <name>pjcm18538 dna</name>
</geneLocation>
<accession>A0A7I7S4I4</accession>
<evidence type="ECO:0000256" key="1">
    <source>
        <dbReference type="SAM" id="MobiDB-lite"/>
    </source>
</evidence>
<organism evidence="2 3">
    <name type="scientific">Mycolicibacterium arabiense</name>
    <dbReference type="NCBI Taxonomy" id="1286181"/>
    <lineage>
        <taxon>Bacteria</taxon>
        <taxon>Bacillati</taxon>
        <taxon>Actinomycetota</taxon>
        <taxon>Actinomycetes</taxon>
        <taxon>Mycobacteriales</taxon>
        <taxon>Mycobacteriaceae</taxon>
        <taxon>Mycolicibacterium</taxon>
    </lineage>
</organism>
<protein>
    <submittedName>
        <fullName evidence="2">Uncharacterized protein</fullName>
    </submittedName>
</protein>
<dbReference type="RefSeq" id="WP_163921366.1">
    <property type="nucleotide sequence ID" value="NZ_AP022593.1"/>
</dbReference>